<evidence type="ECO:0000259" key="2">
    <source>
        <dbReference type="Pfam" id="PF26390"/>
    </source>
</evidence>
<reference evidence="3 4" key="1">
    <citation type="submission" date="2016-10" db="EMBL/GenBank/DDBJ databases">
        <authorList>
            <person name="de Groot N.N."/>
        </authorList>
    </citation>
    <scope>NUCLEOTIDE SEQUENCE [LARGE SCALE GENOMIC DNA]</scope>
    <source>
        <strain evidence="3 4">DSM 8423</strain>
    </source>
</reference>
<proteinExistence type="predicted"/>
<feature type="domain" description="Magnetosome protein MamS/MamX" evidence="2">
    <location>
        <begin position="55"/>
        <end position="139"/>
    </location>
</feature>
<gene>
    <name evidence="3" type="ORF">SAMN04489760_12810</name>
</gene>
<dbReference type="RefSeq" id="WP_093884399.1">
    <property type="nucleotide sequence ID" value="NZ_FOBS01000028.1"/>
</dbReference>
<organism evidence="3 4">
    <name type="scientific">Syntrophus gentianae</name>
    <dbReference type="NCBI Taxonomy" id="43775"/>
    <lineage>
        <taxon>Bacteria</taxon>
        <taxon>Pseudomonadati</taxon>
        <taxon>Thermodesulfobacteriota</taxon>
        <taxon>Syntrophia</taxon>
        <taxon>Syntrophales</taxon>
        <taxon>Syntrophaceae</taxon>
        <taxon>Syntrophus</taxon>
    </lineage>
</organism>
<dbReference type="STRING" id="43775.SAMN04489760_12810"/>
<keyword evidence="4" id="KW-1185">Reference proteome</keyword>
<evidence type="ECO:0000313" key="3">
    <source>
        <dbReference type="EMBL" id="SEM62940.1"/>
    </source>
</evidence>
<dbReference type="EMBL" id="FOBS01000028">
    <property type="protein sequence ID" value="SEM62940.1"/>
    <property type="molecule type" value="Genomic_DNA"/>
</dbReference>
<evidence type="ECO:0000313" key="4">
    <source>
        <dbReference type="Proteomes" id="UP000198744"/>
    </source>
</evidence>
<feature type="signal peptide" evidence="1">
    <location>
        <begin position="1"/>
        <end position="24"/>
    </location>
</feature>
<dbReference type="InterPro" id="IPR058837">
    <property type="entry name" value="MamS_MamX_dom"/>
</dbReference>
<evidence type="ECO:0000256" key="1">
    <source>
        <dbReference type="SAM" id="SignalP"/>
    </source>
</evidence>
<dbReference type="CDD" id="cd03524">
    <property type="entry name" value="RPA2_OBF_family"/>
    <property type="match status" value="1"/>
</dbReference>
<protein>
    <recommendedName>
        <fullName evidence="2">Magnetosome protein MamS/MamX domain-containing protein</fullName>
    </recommendedName>
</protein>
<feature type="chain" id="PRO_5011657267" description="Magnetosome protein MamS/MamX domain-containing protein" evidence="1">
    <location>
        <begin position="25"/>
        <end position="157"/>
    </location>
</feature>
<dbReference type="OrthoDB" id="5455132at2"/>
<sequence length="157" mass="16856">MKTKRMAGMMIVITFLLTASLAFAGPGRGGGWGGRGSGGWGMGSPYQGLYNAANLETLVGTVVGIEQTVPMRQMNQGIALTVKTEKETISVHLGPSWYFERLDTKVNKGDQVEIKGTRTTFSNKPVIIAAEVKKGDKVLVLRDSAGVPVWAGWGWGR</sequence>
<name>A0A1H7ZWU5_9BACT</name>
<dbReference type="Pfam" id="PF26390">
    <property type="entry name" value="MamS_MamX"/>
    <property type="match status" value="1"/>
</dbReference>
<keyword evidence="1" id="KW-0732">Signal</keyword>
<dbReference type="AlphaFoldDB" id="A0A1H7ZWU5"/>
<accession>A0A1H7ZWU5</accession>
<dbReference type="Proteomes" id="UP000198744">
    <property type="component" value="Unassembled WGS sequence"/>
</dbReference>